<comment type="caution">
    <text evidence="2">The sequence shown here is derived from an EMBL/GenBank/DDBJ whole genome shotgun (WGS) entry which is preliminary data.</text>
</comment>
<organism evidence="2 3">
    <name type="scientific">Candidatus Nomurabacteria bacterium GW2011_GWB1_40_7</name>
    <dbReference type="NCBI Taxonomy" id="1618744"/>
    <lineage>
        <taxon>Bacteria</taxon>
        <taxon>Candidatus Nomuraibacteriota</taxon>
    </lineage>
</organism>
<accession>A0A0G0T0L9</accession>
<protein>
    <submittedName>
        <fullName evidence="2">Uncharacterized protein</fullName>
    </submittedName>
</protein>
<sequence>MEKFPVPPVLPSLRLVIPLSEETDLSAGEAIPNEEPAIFKRIENLLNGKRYSSLRYCCGGRGSKARKKTGEKHNRQRPRGKP</sequence>
<dbReference type="AlphaFoldDB" id="A0A0G0T0L9"/>
<evidence type="ECO:0000256" key="1">
    <source>
        <dbReference type="SAM" id="MobiDB-lite"/>
    </source>
</evidence>
<name>A0A0G0T0L9_9BACT</name>
<proteinExistence type="predicted"/>
<reference evidence="2 3" key="1">
    <citation type="journal article" date="2015" name="Nature">
        <title>rRNA introns, odd ribosomes, and small enigmatic genomes across a large radiation of phyla.</title>
        <authorList>
            <person name="Brown C.T."/>
            <person name="Hug L.A."/>
            <person name="Thomas B.C."/>
            <person name="Sharon I."/>
            <person name="Castelle C.J."/>
            <person name="Singh A."/>
            <person name="Wilkins M.J."/>
            <person name="Williams K.H."/>
            <person name="Banfield J.F."/>
        </authorList>
    </citation>
    <scope>NUCLEOTIDE SEQUENCE [LARGE SCALE GENOMIC DNA]</scope>
</reference>
<evidence type="ECO:0000313" key="2">
    <source>
        <dbReference type="EMBL" id="KKR70583.1"/>
    </source>
</evidence>
<feature type="region of interest" description="Disordered" evidence="1">
    <location>
        <begin position="60"/>
        <end position="82"/>
    </location>
</feature>
<dbReference type="Proteomes" id="UP000034452">
    <property type="component" value="Unassembled WGS sequence"/>
</dbReference>
<evidence type="ECO:0000313" key="3">
    <source>
        <dbReference type="Proteomes" id="UP000034452"/>
    </source>
</evidence>
<feature type="compositionally biased region" description="Basic residues" evidence="1">
    <location>
        <begin position="63"/>
        <end position="82"/>
    </location>
</feature>
<gene>
    <name evidence="2" type="ORF">UU13_C0003G0027</name>
</gene>
<dbReference type="EMBL" id="LBZL01000003">
    <property type="protein sequence ID" value="KKR70583.1"/>
    <property type="molecule type" value="Genomic_DNA"/>
</dbReference>